<keyword evidence="1" id="KW-0678">Repressor</keyword>
<dbReference type="InterPro" id="IPR050624">
    <property type="entry name" value="HTH-type_Tx_Regulator"/>
</dbReference>
<keyword evidence="4" id="KW-0804">Transcription</keyword>
<dbReference type="RefSeq" id="WP_008812711.1">
    <property type="nucleotide sequence ID" value="NZ_CAUEKQ010000017.1"/>
</dbReference>
<evidence type="ECO:0000256" key="5">
    <source>
        <dbReference type="PROSITE-ProRule" id="PRU00335"/>
    </source>
</evidence>
<accession>A0A2A2MGP3</accession>
<evidence type="ECO:0000313" key="7">
    <source>
        <dbReference type="EMBL" id="PAV98108.1"/>
    </source>
</evidence>
<dbReference type="Proteomes" id="UP000218796">
    <property type="component" value="Unassembled WGS sequence"/>
</dbReference>
<evidence type="ECO:0000256" key="4">
    <source>
        <dbReference type="ARBA" id="ARBA00023163"/>
    </source>
</evidence>
<dbReference type="PANTHER" id="PTHR43479:SF11">
    <property type="entry name" value="ACREF_ENVCD OPERON REPRESSOR-RELATED"/>
    <property type="match status" value="1"/>
</dbReference>
<dbReference type="SUPFAM" id="SSF46689">
    <property type="entry name" value="Homeodomain-like"/>
    <property type="match status" value="1"/>
</dbReference>
<evidence type="ECO:0000256" key="1">
    <source>
        <dbReference type="ARBA" id="ARBA00022491"/>
    </source>
</evidence>
<dbReference type="Pfam" id="PF00440">
    <property type="entry name" value="TetR_N"/>
    <property type="match status" value="1"/>
</dbReference>
<evidence type="ECO:0000256" key="2">
    <source>
        <dbReference type="ARBA" id="ARBA00023015"/>
    </source>
</evidence>
<keyword evidence="3 5" id="KW-0238">DNA-binding</keyword>
<dbReference type="InterPro" id="IPR001647">
    <property type="entry name" value="HTH_TetR"/>
</dbReference>
<dbReference type="GO" id="GO:0045892">
    <property type="term" value="P:negative regulation of DNA-templated transcription"/>
    <property type="evidence" value="ECO:0007669"/>
    <property type="project" value="UniProtKB-ARBA"/>
</dbReference>
<dbReference type="Pfam" id="PF08361">
    <property type="entry name" value="TetR_C_2"/>
    <property type="match status" value="1"/>
</dbReference>
<dbReference type="EMBL" id="NQMS01000001">
    <property type="protein sequence ID" value="PAV98108.1"/>
    <property type="molecule type" value="Genomic_DNA"/>
</dbReference>
<gene>
    <name evidence="7" type="ORF">CJD50_01070</name>
</gene>
<dbReference type="PANTHER" id="PTHR43479">
    <property type="entry name" value="ACREF/ENVCD OPERON REPRESSOR-RELATED"/>
    <property type="match status" value="1"/>
</dbReference>
<proteinExistence type="predicted"/>
<dbReference type="GO" id="GO:0003677">
    <property type="term" value="F:DNA binding"/>
    <property type="evidence" value="ECO:0007669"/>
    <property type="project" value="UniProtKB-UniRule"/>
</dbReference>
<dbReference type="Gene3D" id="1.10.357.10">
    <property type="entry name" value="Tetracycline Repressor, domain 2"/>
    <property type="match status" value="1"/>
</dbReference>
<keyword evidence="8" id="KW-1185">Reference proteome</keyword>
<dbReference type="GO" id="GO:0009410">
    <property type="term" value="P:response to xenobiotic stimulus"/>
    <property type="evidence" value="ECO:0007669"/>
    <property type="project" value="UniProtKB-ARBA"/>
</dbReference>
<dbReference type="AlphaFoldDB" id="A0A2A2MGP3"/>
<dbReference type="OrthoDB" id="5816932at2"/>
<dbReference type="InterPro" id="IPR036271">
    <property type="entry name" value="Tet_transcr_reg_TetR-rel_C_sf"/>
</dbReference>
<dbReference type="SUPFAM" id="SSF48498">
    <property type="entry name" value="Tetracyclin repressor-like, C-terminal domain"/>
    <property type="match status" value="1"/>
</dbReference>
<dbReference type="PRINTS" id="PR00455">
    <property type="entry name" value="HTHTETR"/>
</dbReference>
<dbReference type="InterPro" id="IPR009057">
    <property type="entry name" value="Homeodomain-like_sf"/>
</dbReference>
<dbReference type="FunFam" id="1.10.357.10:FF:000003">
    <property type="entry name" value="HTH-type transcriptional regulator AcrR"/>
    <property type="match status" value="1"/>
</dbReference>
<name>A0A2A2MGP3_9GAMM</name>
<dbReference type="InterPro" id="IPR013572">
    <property type="entry name" value="Tscrpt_reg_MAATS_C"/>
</dbReference>
<sequence length="204" mass="23619">MARKTKEDAFITRQRIINVAIREFSTQGFSSTSLADIASAAGVTRGAIYWHFKNKEELFNEIWQQSAHYSLYISEKIHSKNKDNPLKALQETLTYILRAAVSDPQQKSLMKIMFHQCEFTKEMTSRSEIRRMVYFEEERLSNNLKRCVTLNQLPSKLNIEQSVIIIRAYMSGLIENWLLCSENYDLNSNASGLVDNLITLLKIQ</sequence>
<dbReference type="PROSITE" id="PS01081">
    <property type="entry name" value="HTH_TETR_1"/>
    <property type="match status" value="1"/>
</dbReference>
<evidence type="ECO:0000259" key="6">
    <source>
        <dbReference type="PROSITE" id="PS50977"/>
    </source>
</evidence>
<dbReference type="PROSITE" id="PS50977">
    <property type="entry name" value="HTH_TETR_2"/>
    <property type="match status" value="1"/>
</dbReference>
<keyword evidence="2" id="KW-0805">Transcription regulation</keyword>
<organism evidence="7 8">
    <name type="scientific">Hafnia paralvei</name>
    <dbReference type="NCBI Taxonomy" id="546367"/>
    <lineage>
        <taxon>Bacteria</taxon>
        <taxon>Pseudomonadati</taxon>
        <taxon>Pseudomonadota</taxon>
        <taxon>Gammaproteobacteria</taxon>
        <taxon>Enterobacterales</taxon>
        <taxon>Hafniaceae</taxon>
        <taxon>Hafnia</taxon>
    </lineage>
</organism>
<protein>
    <submittedName>
        <fullName evidence="7">TetR family transcriptional regulator</fullName>
    </submittedName>
</protein>
<dbReference type="GO" id="GO:0003700">
    <property type="term" value="F:DNA-binding transcription factor activity"/>
    <property type="evidence" value="ECO:0007669"/>
    <property type="project" value="UniProtKB-ARBA"/>
</dbReference>
<comment type="caution">
    <text evidence="7">The sequence shown here is derived from an EMBL/GenBank/DDBJ whole genome shotgun (WGS) entry which is preliminary data.</text>
</comment>
<feature type="DNA-binding region" description="H-T-H motif" evidence="5">
    <location>
        <begin position="33"/>
        <end position="52"/>
    </location>
</feature>
<evidence type="ECO:0000313" key="8">
    <source>
        <dbReference type="Proteomes" id="UP000218796"/>
    </source>
</evidence>
<evidence type="ECO:0000256" key="3">
    <source>
        <dbReference type="ARBA" id="ARBA00023125"/>
    </source>
</evidence>
<feature type="domain" description="HTH tetR-type" evidence="6">
    <location>
        <begin position="10"/>
        <end position="70"/>
    </location>
</feature>
<reference evidence="7 8" key="1">
    <citation type="submission" date="2017-08" db="EMBL/GenBank/DDBJ databases">
        <title>Draft Genome Sequence of Hafnia alvei CITHA-6 Isolated from Raw Bovine Milk.</title>
        <authorList>
            <person name="Culligan E.P."/>
            <person name="Mcsweeney A."/>
            <person name="O'Doherty C."/>
            <person name="Gleeson E."/>
            <person name="O'Riordan D."/>
            <person name="Sleator R.D."/>
        </authorList>
    </citation>
    <scope>NUCLEOTIDE SEQUENCE [LARGE SCALE GENOMIC DNA]</scope>
    <source>
        <strain evidence="7 8">CITHA-6</strain>
    </source>
</reference>
<dbReference type="InterPro" id="IPR023772">
    <property type="entry name" value="DNA-bd_HTH_TetR-type_CS"/>
</dbReference>